<name>A0A7D7L852_9NOSO</name>
<keyword evidence="3" id="KW-0614">Plasmid</keyword>
<protein>
    <submittedName>
        <fullName evidence="3">Glucose 1-dehydrogenase</fullName>
        <ecNumber evidence="3">1.1.1.47</ecNumber>
    </submittedName>
</protein>
<dbReference type="PANTHER" id="PTHR43639">
    <property type="entry name" value="OXIDOREDUCTASE, SHORT-CHAIN DEHYDROGENASE/REDUCTASE FAMILY (AFU_ORTHOLOGUE AFUA_5G02870)"/>
    <property type="match status" value="1"/>
</dbReference>
<keyword evidence="2 3" id="KW-0560">Oxidoreductase</keyword>
<evidence type="ECO:0000313" key="3">
    <source>
        <dbReference type="EMBL" id="QMS86236.1"/>
    </source>
</evidence>
<evidence type="ECO:0000256" key="2">
    <source>
        <dbReference type="ARBA" id="ARBA00023002"/>
    </source>
</evidence>
<dbReference type="PRINTS" id="PR00080">
    <property type="entry name" value="SDRFAMILY"/>
</dbReference>
<dbReference type="Gene3D" id="3.40.50.720">
    <property type="entry name" value="NAD(P)-binding Rossmann-like Domain"/>
    <property type="match status" value="1"/>
</dbReference>
<dbReference type="EMBL" id="CP054695">
    <property type="protein sequence ID" value="QMS86236.1"/>
    <property type="molecule type" value="Genomic_DNA"/>
</dbReference>
<dbReference type="PANTHER" id="PTHR43639:SF1">
    <property type="entry name" value="SHORT-CHAIN DEHYDROGENASE_REDUCTASE FAMILY PROTEIN"/>
    <property type="match status" value="1"/>
</dbReference>
<gene>
    <name evidence="3" type="ORF">HUN01_01035</name>
</gene>
<organism evidence="3 4">
    <name type="scientific">Nostoc edaphicum CCNP1411</name>
    <dbReference type="NCBI Taxonomy" id="1472755"/>
    <lineage>
        <taxon>Bacteria</taxon>
        <taxon>Bacillati</taxon>
        <taxon>Cyanobacteriota</taxon>
        <taxon>Cyanophyceae</taxon>
        <taxon>Nostocales</taxon>
        <taxon>Nostocaceae</taxon>
        <taxon>Nostoc</taxon>
    </lineage>
</organism>
<sequence>MKSLTGKVAIVTGASQGIGAAIARQLATDGAKVVVNYNRSQSAAEEVVSQIQNAGGEAIAVHSDVSEPFQIPPLFTKVIQKYGQLDILINNAGVIDNRPVEEINAEMIDRLFAINVRGMLLCSHEAVKYFGERGGKIINISSNVTKFSVPTTSVYSATKGAVNALTKVLAAELGPRGITVNAVAPGSTDTELLKVGVSEEVRQQLPQNTPLRRLGTPEDIAQVVAFFVSDNAHWVTGEVLYASGGQ</sequence>
<geneLocation type="plasmid" evidence="4">
    <name>pne_3</name>
</geneLocation>
<dbReference type="SUPFAM" id="SSF51735">
    <property type="entry name" value="NAD(P)-binding Rossmann-fold domains"/>
    <property type="match status" value="1"/>
</dbReference>
<dbReference type="RefSeq" id="WP_181927147.1">
    <property type="nucleotide sequence ID" value="NZ_CP054695.1"/>
</dbReference>
<evidence type="ECO:0000313" key="4">
    <source>
        <dbReference type="Proteomes" id="UP000514713"/>
    </source>
</evidence>
<dbReference type="PRINTS" id="PR00081">
    <property type="entry name" value="GDHRDH"/>
</dbReference>
<dbReference type="Pfam" id="PF13561">
    <property type="entry name" value="adh_short_C2"/>
    <property type="match status" value="1"/>
</dbReference>
<proteinExistence type="inferred from homology"/>
<accession>A0A7D7L852</accession>
<dbReference type="KEGG" id="ned:HUN01_01035"/>
<dbReference type="GO" id="GO:0047936">
    <property type="term" value="F:glucose 1-dehydrogenase [NAD(P)+] activity"/>
    <property type="evidence" value="ECO:0007669"/>
    <property type="project" value="UniProtKB-EC"/>
</dbReference>
<dbReference type="Proteomes" id="UP000514713">
    <property type="component" value="Plasmid pNe_3"/>
</dbReference>
<dbReference type="FunFam" id="3.40.50.720:FF:000084">
    <property type="entry name" value="Short-chain dehydrogenase reductase"/>
    <property type="match status" value="1"/>
</dbReference>
<comment type="similarity">
    <text evidence="1">Belongs to the short-chain dehydrogenases/reductases (SDR) family.</text>
</comment>
<dbReference type="AlphaFoldDB" id="A0A7D7L852"/>
<dbReference type="EC" id="1.1.1.47" evidence="3"/>
<dbReference type="InterPro" id="IPR002347">
    <property type="entry name" value="SDR_fam"/>
</dbReference>
<reference evidence="4" key="1">
    <citation type="submission" date="2020-06" db="EMBL/GenBank/DDBJ databases">
        <title>Nostoc edaphicum CCNP1411 genome.</title>
        <authorList>
            <person name="Fidor A."/>
            <person name="Grabski M."/>
            <person name="Gawor J."/>
            <person name="Gromadka R."/>
            <person name="Wegrzyn G."/>
            <person name="Mazur-Marzec H."/>
        </authorList>
    </citation>
    <scope>NUCLEOTIDE SEQUENCE [LARGE SCALE GENOMIC DNA]</scope>
    <source>
        <strain evidence="4">CCNP1411</strain>
        <plasmid evidence="4">pne_3</plasmid>
    </source>
</reference>
<dbReference type="InterPro" id="IPR036291">
    <property type="entry name" value="NAD(P)-bd_dom_sf"/>
</dbReference>
<evidence type="ECO:0000256" key="1">
    <source>
        <dbReference type="ARBA" id="ARBA00006484"/>
    </source>
</evidence>
<dbReference type="PROSITE" id="PS00061">
    <property type="entry name" value="ADH_SHORT"/>
    <property type="match status" value="1"/>
</dbReference>
<dbReference type="InterPro" id="IPR020904">
    <property type="entry name" value="Sc_DH/Rdtase_CS"/>
</dbReference>
<dbReference type="NCBIfam" id="NF005559">
    <property type="entry name" value="PRK07231.1"/>
    <property type="match status" value="1"/>
</dbReference>
<keyword evidence="4" id="KW-1185">Reference proteome</keyword>